<dbReference type="Proteomes" id="UP001597261">
    <property type="component" value="Unassembled WGS sequence"/>
</dbReference>
<keyword evidence="1" id="KW-0812">Transmembrane</keyword>
<keyword evidence="1" id="KW-0472">Membrane</keyword>
<comment type="caution">
    <text evidence="2">The sequence shown here is derived from an EMBL/GenBank/DDBJ whole genome shotgun (WGS) entry which is preliminary data.</text>
</comment>
<evidence type="ECO:0000313" key="3">
    <source>
        <dbReference type="Proteomes" id="UP001597261"/>
    </source>
</evidence>
<organism evidence="2 3">
    <name type="scientific">Streptomyces caeni</name>
    <dbReference type="NCBI Taxonomy" id="2307231"/>
    <lineage>
        <taxon>Bacteria</taxon>
        <taxon>Bacillati</taxon>
        <taxon>Actinomycetota</taxon>
        <taxon>Actinomycetes</taxon>
        <taxon>Kitasatosporales</taxon>
        <taxon>Streptomycetaceae</taxon>
        <taxon>Streptomyces</taxon>
    </lineage>
</organism>
<accession>A0ABW4J072</accession>
<gene>
    <name evidence="2" type="ORF">ACFSL4_30140</name>
</gene>
<feature type="transmembrane region" description="Helical" evidence="1">
    <location>
        <begin position="20"/>
        <end position="37"/>
    </location>
</feature>
<proteinExistence type="predicted"/>
<keyword evidence="3" id="KW-1185">Reference proteome</keyword>
<reference evidence="3" key="1">
    <citation type="journal article" date="2019" name="Int. J. Syst. Evol. Microbiol.">
        <title>The Global Catalogue of Microorganisms (GCM) 10K type strain sequencing project: providing services to taxonomists for standard genome sequencing and annotation.</title>
        <authorList>
            <consortium name="The Broad Institute Genomics Platform"/>
            <consortium name="The Broad Institute Genome Sequencing Center for Infectious Disease"/>
            <person name="Wu L."/>
            <person name="Ma J."/>
        </authorList>
    </citation>
    <scope>NUCLEOTIDE SEQUENCE [LARGE SCALE GENOMIC DNA]</scope>
    <source>
        <strain evidence="3">CGMCC 1.12470</strain>
    </source>
</reference>
<protein>
    <submittedName>
        <fullName evidence="2">Uncharacterized protein</fullName>
    </submittedName>
</protein>
<name>A0ABW4J072_9ACTN</name>
<evidence type="ECO:0000313" key="2">
    <source>
        <dbReference type="EMBL" id="MFD1662337.1"/>
    </source>
</evidence>
<dbReference type="RefSeq" id="WP_381089818.1">
    <property type="nucleotide sequence ID" value="NZ_JBHUDX010000091.1"/>
</dbReference>
<evidence type="ECO:0000256" key="1">
    <source>
        <dbReference type="SAM" id="Phobius"/>
    </source>
</evidence>
<keyword evidence="1" id="KW-1133">Transmembrane helix</keyword>
<sequence length="69" mass="6880">MLTPSSHDEPRHPLHSKPRLKVILVGVVVVVAAAVLPPDHVGAAAQALGAAAASAMVLRGTNEDGAALG</sequence>
<dbReference type="EMBL" id="JBHUDX010000091">
    <property type="protein sequence ID" value="MFD1662337.1"/>
    <property type="molecule type" value="Genomic_DNA"/>
</dbReference>